<name>A0A2R6QTE1_ACTCC</name>
<dbReference type="Proteomes" id="UP000241394">
    <property type="component" value="Chromosome LG13"/>
</dbReference>
<comment type="similarity">
    <text evidence="1">Belongs to the ARG7 family.</text>
</comment>
<dbReference type="OMA" id="HEHHETI"/>
<dbReference type="InParanoid" id="A0A2R6QTE1"/>
<sequence length="128" mass="14569">MKKINLILRKCKTLSRQLGRSSSYSSLRSKSARDQEFWGGDEINCNSDQAVGETIFVGSSRRRYVISSKYLNHPLLNALIEKSKRSPGEDIIVKCEVVLFDHLLWMLENADPNLGSDSLEELAELYVF</sequence>
<accession>A0A2R6QTE1</accession>
<dbReference type="InterPro" id="IPR003676">
    <property type="entry name" value="SAUR_fam"/>
</dbReference>
<dbReference type="GO" id="GO:0009733">
    <property type="term" value="P:response to auxin"/>
    <property type="evidence" value="ECO:0007669"/>
    <property type="project" value="InterPro"/>
</dbReference>
<dbReference type="AlphaFoldDB" id="A0A2R6QTE1"/>
<protein>
    <submittedName>
        <fullName evidence="2">Auxin-responsive protein</fullName>
    </submittedName>
</protein>
<keyword evidence="3" id="KW-1185">Reference proteome</keyword>
<reference evidence="3" key="2">
    <citation type="journal article" date="2018" name="BMC Genomics">
        <title>A manually annotated Actinidia chinensis var. chinensis (kiwifruit) genome highlights the challenges associated with draft genomes and gene prediction in plants.</title>
        <authorList>
            <person name="Pilkington S.M."/>
            <person name="Crowhurst R."/>
            <person name="Hilario E."/>
            <person name="Nardozza S."/>
            <person name="Fraser L."/>
            <person name="Peng Y."/>
            <person name="Gunaseelan K."/>
            <person name="Simpson R."/>
            <person name="Tahir J."/>
            <person name="Deroles S.C."/>
            <person name="Templeton K."/>
            <person name="Luo Z."/>
            <person name="Davy M."/>
            <person name="Cheng C."/>
            <person name="McNeilage M."/>
            <person name="Scaglione D."/>
            <person name="Liu Y."/>
            <person name="Zhang Q."/>
            <person name="Datson P."/>
            <person name="De Silva N."/>
            <person name="Gardiner S.E."/>
            <person name="Bassett H."/>
            <person name="Chagne D."/>
            <person name="McCallum J."/>
            <person name="Dzierzon H."/>
            <person name="Deng C."/>
            <person name="Wang Y.Y."/>
            <person name="Barron L."/>
            <person name="Manako K."/>
            <person name="Bowen J."/>
            <person name="Foster T.M."/>
            <person name="Erridge Z.A."/>
            <person name="Tiffin H."/>
            <person name="Waite C.N."/>
            <person name="Davies K.M."/>
            <person name="Grierson E.P."/>
            <person name="Laing W.A."/>
            <person name="Kirk R."/>
            <person name="Chen X."/>
            <person name="Wood M."/>
            <person name="Montefiori M."/>
            <person name="Brummell D.A."/>
            <person name="Schwinn K.E."/>
            <person name="Catanach A."/>
            <person name="Fullerton C."/>
            <person name="Li D."/>
            <person name="Meiyalaghan S."/>
            <person name="Nieuwenhuizen N."/>
            <person name="Read N."/>
            <person name="Prakash R."/>
            <person name="Hunter D."/>
            <person name="Zhang H."/>
            <person name="McKenzie M."/>
            <person name="Knabel M."/>
            <person name="Harris A."/>
            <person name="Allan A.C."/>
            <person name="Gleave A."/>
            <person name="Chen A."/>
            <person name="Janssen B.J."/>
            <person name="Plunkett B."/>
            <person name="Ampomah-Dwamena C."/>
            <person name="Voogd C."/>
            <person name="Leif D."/>
            <person name="Lafferty D."/>
            <person name="Souleyre E.J.F."/>
            <person name="Varkonyi-Gasic E."/>
            <person name="Gambi F."/>
            <person name="Hanley J."/>
            <person name="Yao J.L."/>
            <person name="Cheung J."/>
            <person name="David K.M."/>
            <person name="Warren B."/>
            <person name="Marsh K."/>
            <person name="Snowden K.C."/>
            <person name="Lin-Wang K."/>
            <person name="Brian L."/>
            <person name="Martinez-Sanchez M."/>
            <person name="Wang M."/>
            <person name="Ileperuma N."/>
            <person name="Macnee N."/>
            <person name="Campin R."/>
            <person name="McAtee P."/>
            <person name="Drummond R.S.M."/>
            <person name="Espley R.V."/>
            <person name="Ireland H.S."/>
            <person name="Wu R."/>
            <person name="Atkinson R.G."/>
            <person name="Karunairetnam S."/>
            <person name="Bulley S."/>
            <person name="Chunkath S."/>
            <person name="Hanley Z."/>
            <person name="Storey R."/>
            <person name="Thrimawithana A.H."/>
            <person name="Thomson S."/>
            <person name="David C."/>
            <person name="Testolin R."/>
            <person name="Huang H."/>
            <person name="Hellens R.P."/>
            <person name="Schaffer R.J."/>
        </authorList>
    </citation>
    <scope>NUCLEOTIDE SEQUENCE [LARGE SCALE GENOMIC DNA]</scope>
    <source>
        <strain evidence="3">cv. Red5</strain>
    </source>
</reference>
<evidence type="ECO:0000313" key="3">
    <source>
        <dbReference type="Proteomes" id="UP000241394"/>
    </source>
</evidence>
<evidence type="ECO:0000313" key="2">
    <source>
        <dbReference type="EMBL" id="PSS14393.1"/>
    </source>
</evidence>
<dbReference type="Pfam" id="PF02519">
    <property type="entry name" value="Auxin_inducible"/>
    <property type="match status" value="1"/>
</dbReference>
<comment type="caution">
    <text evidence="2">The sequence shown here is derived from an EMBL/GenBank/DDBJ whole genome shotgun (WGS) entry which is preliminary data.</text>
</comment>
<evidence type="ECO:0000256" key="1">
    <source>
        <dbReference type="ARBA" id="ARBA00006974"/>
    </source>
</evidence>
<dbReference type="PANTHER" id="PTHR35296">
    <property type="entry name" value="EXPRESSED PROTEIN"/>
    <property type="match status" value="1"/>
</dbReference>
<dbReference type="PANTHER" id="PTHR35296:SF8">
    <property type="entry name" value="SMALL AUXIN-UP RNA-RELATED"/>
    <property type="match status" value="1"/>
</dbReference>
<dbReference type="EMBL" id="NKQK01000013">
    <property type="protein sequence ID" value="PSS14393.1"/>
    <property type="molecule type" value="Genomic_DNA"/>
</dbReference>
<proteinExistence type="inferred from homology"/>
<dbReference type="OrthoDB" id="1924524at2759"/>
<reference evidence="2 3" key="1">
    <citation type="submission" date="2017-07" db="EMBL/GenBank/DDBJ databases">
        <title>An improved, manually edited Actinidia chinensis var. chinensis (kiwifruit) genome highlights the challenges associated with draft genomes and gene prediction in plants.</title>
        <authorList>
            <person name="Pilkington S."/>
            <person name="Crowhurst R."/>
            <person name="Hilario E."/>
            <person name="Nardozza S."/>
            <person name="Fraser L."/>
            <person name="Peng Y."/>
            <person name="Gunaseelan K."/>
            <person name="Simpson R."/>
            <person name="Tahir J."/>
            <person name="Deroles S."/>
            <person name="Templeton K."/>
            <person name="Luo Z."/>
            <person name="Davy M."/>
            <person name="Cheng C."/>
            <person name="Mcneilage M."/>
            <person name="Scaglione D."/>
            <person name="Liu Y."/>
            <person name="Zhang Q."/>
            <person name="Datson P."/>
            <person name="De Silva N."/>
            <person name="Gardiner S."/>
            <person name="Bassett H."/>
            <person name="Chagne D."/>
            <person name="Mccallum J."/>
            <person name="Dzierzon H."/>
            <person name="Deng C."/>
            <person name="Wang Y.-Y."/>
            <person name="Barron N."/>
            <person name="Manako K."/>
            <person name="Bowen J."/>
            <person name="Foster T."/>
            <person name="Erridge Z."/>
            <person name="Tiffin H."/>
            <person name="Waite C."/>
            <person name="Davies K."/>
            <person name="Grierson E."/>
            <person name="Laing W."/>
            <person name="Kirk R."/>
            <person name="Chen X."/>
            <person name="Wood M."/>
            <person name="Montefiori M."/>
            <person name="Brummell D."/>
            <person name="Schwinn K."/>
            <person name="Catanach A."/>
            <person name="Fullerton C."/>
            <person name="Li D."/>
            <person name="Meiyalaghan S."/>
            <person name="Nieuwenhuizen N."/>
            <person name="Read N."/>
            <person name="Prakash R."/>
            <person name="Hunter D."/>
            <person name="Zhang H."/>
            <person name="Mckenzie M."/>
            <person name="Knabel M."/>
            <person name="Harris A."/>
            <person name="Allan A."/>
            <person name="Chen A."/>
            <person name="Janssen B."/>
            <person name="Plunkett B."/>
            <person name="Dwamena C."/>
            <person name="Voogd C."/>
            <person name="Leif D."/>
            <person name="Lafferty D."/>
            <person name="Souleyre E."/>
            <person name="Varkonyi-Gasic E."/>
            <person name="Gambi F."/>
            <person name="Hanley J."/>
            <person name="Yao J.-L."/>
            <person name="Cheung J."/>
            <person name="David K."/>
            <person name="Warren B."/>
            <person name="Marsh K."/>
            <person name="Snowden K."/>
            <person name="Lin-Wang K."/>
            <person name="Brian L."/>
            <person name="Martinez-Sanchez M."/>
            <person name="Wang M."/>
            <person name="Ileperuma N."/>
            <person name="Macnee N."/>
            <person name="Campin R."/>
            <person name="Mcatee P."/>
            <person name="Drummond R."/>
            <person name="Espley R."/>
            <person name="Ireland H."/>
            <person name="Wu R."/>
            <person name="Atkinson R."/>
            <person name="Karunairetnam S."/>
            <person name="Bulley S."/>
            <person name="Chunkath S."/>
            <person name="Hanley Z."/>
            <person name="Storey R."/>
            <person name="Thrimawithana A."/>
            <person name="Thomson S."/>
            <person name="David C."/>
            <person name="Testolin R."/>
        </authorList>
    </citation>
    <scope>NUCLEOTIDE SEQUENCE [LARGE SCALE GENOMIC DNA]</scope>
    <source>
        <strain evidence="3">cv. Red5</strain>
        <tissue evidence="2">Young leaf</tissue>
    </source>
</reference>
<dbReference type="STRING" id="1590841.A0A2R6QTE1"/>
<dbReference type="Gramene" id="PSS14393">
    <property type="protein sequence ID" value="PSS14393"/>
    <property type="gene ID" value="CEY00_Acc33466"/>
</dbReference>
<organism evidence="2 3">
    <name type="scientific">Actinidia chinensis var. chinensis</name>
    <name type="common">Chinese soft-hair kiwi</name>
    <dbReference type="NCBI Taxonomy" id="1590841"/>
    <lineage>
        <taxon>Eukaryota</taxon>
        <taxon>Viridiplantae</taxon>
        <taxon>Streptophyta</taxon>
        <taxon>Embryophyta</taxon>
        <taxon>Tracheophyta</taxon>
        <taxon>Spermatophyta</taxon>
        <taxon>Magnoliopsida</taxon>
        <taxon>eudicotyledons</taxon>
        <taxon>Gunneridae</taxon>
        <taxon>Pentapetalae</taxon>
        <taxon>asterids</taxon>
        <taxon>Ericales</taxon>
        <taxon>Actinidiaceae</taxon>
        <taxon>Actinidia</taxon>
    </lineage>
</organism>
<gene>
    <name evidence="2" type="ORF">CEY00_Acc33466</name>
</gene>